<reference evidence="2" key="1">
    <citation type="submission" date="2021-10" db="EMBL/GenBank/DDBJ databases">
        <title>Tropical sea cucumber genome reveals ecological adaptation and Cuvierian tubules defense mechanism.</title>
        <authorList>
            <person name="Chen T."/>
        </authorList>
    </citation>
    <scope>NUCLEOTIDE SEQUENCE</scope>
    <source>
        <strain evidence="2">Nanhai2018</strain>
        <tissue evidence="2">Muscle</tissue>
    </source>
</reference>
<protein>
    <submittedName>
        <fullName evidence="2">Uncharacterized protein</fullName>
    </submittedName>
</protein>
<accession>A0A9Q1BLY7</accession>
<proteinExistence type="predicted"/>
<dbReference type="AlphaFoldDB" id="A0A9Q1BLY7"/>
<dbReference type="Proteomes" id="UP001152320">
    <property type="component" value="Chromosome 14"/>
</dbReference>
<feature type="compositionally biased region" description="Basic and acidic residues" evidence="1">
    <location>
        <begin position="1"/>
        <end position="10"/>
    </location>
</feature>
<comment type="caution">
    <text evidence="2">The sequence shown here is derived from an EMBL/GenBank/DDBJ whole genome shotgun (WGS) entry which is preliminary data.</text>
</comment>
<dbReference type="EMBL" id="JAIZAY010000014">
    <property type="protein sequence ID" value="KAJ8028989.1"/>
    <property type="molecule type" value="Genomic_DNA"/>
</dbReference>
<evidence type="ECO:0000256" key="1">
    <source>
        <dbReference type="SAM" id="MobiDB-lite"/>
    </source>
</evidence>
<evidence type="ECO:0000313" key="2">
    <source>
        <dbReference type="EMBL" id="KAJ8028989.1"/>
    </source>
</evidence>
<evidence type="ECO:0000313" key="3">
    <source>
        <dbReference type="Proteomes" id="UP001152320"/>
    </source>
</evidence>
<sequence length="52" mass="5902">MPHIERKNRSVFDGGQRSSGVTRGHTLKTLLTQHLSVGSLDKFSTLYVDMLW</sequence>
<feature type="region of interest" description="Disordered" evidence="1">
    <location>
        <begin position="1"/>
        <end position="23"/>
    </location>
</feature>
<organism evidence="2 3">
    <name type="scientific">Holothuria leucospilota</name>
    <name type="common">Black long sea cucumber</name>
    <name type="synonym">Mertensiothuria leucospilota</name>
    <dbReference type="NCBI Taxonomy" id="206669"/>
    <lineage>
        <taxon>Eukaryota</taxon>
        <taxon>Metazoa</taxon>
        <taxon>Echinodermata</taxon>
        <taxon>Eleutherozoa</taxon>
        <taxon>Echinozoa</taxon>
        <taxon>Holothuroidea</taxon>
        <taxon>Aspidochirotacea</taxon>
        <taxon>Aspidochirotida</taxon>
        <taxon>Holothuriidae</taxon>
        <taxon>Holothuria</taxon>
    </lineage>
</organism>
<gene>
    <name evidence="2" type="ORF">HOLleu_28264</name>
</gene>
<name>A0A9Q1BLY7_HOLLE</name>
<keyword evidence="3" id="KW-1185">Reference proteome</keyword>